<dbReference type="SMART" id="SM00382">
    <property type="entry name" value="AAA"/>
    <property type="match status" value="2"/>
</dbReference>
<keyword evidence="6 11" id="KW-0067">ATP-binding</keyword>
<dbReference type="InterPro" id="IPR050388">
    <property type="entry name" value="ABC_Ni/Peptide_Import"/>
</dbReference>
<dbReference type="EMBL" id="JBHLVX010000042">
    <property type="protein sequence ID" value="MFC0268338.1"/>
    <property type="molecule type" value="Genomic_DNA"/>
</dbReference>
<dbReference type="InterPro" id="IPR017871">
    <property type="entry name" value="ABC_transporter-like_CS"/>
</dbReference>
<feature type="non-terminal residue" evidence="11">
    <location>
        <position position="441"/>
    </location>
</feature>
<evidence type="ECO:0000256" key="2">
    <source>
        <dbReference type="ARBA" id="ARBA00005417"/>
    </source>
</evidence>
<dbReference type="InterPro" id="IPR027417">
    <property type="entry name" value="P-loop_NTPase"/>
</dbReference>
<dbReference type="Gene3D" id="3.40.50.300">
    <property type="entry name" value="P-loop containing nucleotide triphosphate hydrolases"/>
    <property type="match status" value="2"/>
</dbReference>
<evidence type="ECO:0000256" key="5">
    <source>
        <dbReference type="ARBA" id="ARBA00022741"/>
    </source>
</evidence>
<evidence type="ECO:0000313" key="11">
    <source>
        <dbReference type="EMBL" id="MFC0268338.1"/>
    </source>
</evidence>
<keyword evidence="5" id="KW-0547">Nucleotide-binding</keyword>
<protein>
    <recommendedName>
        <fullName evidence="8">ABC-type dipeptide transporter</fullName>
        <ecNumber evidence="8">7.4.2.9</ecNumber>
    </recommendedName>
</protein>
<dbReference type="RefSeq" id="WP_380059704.1">
    <property type="nucleotide sequence ID" value="NZ_JBHLVX010000042.1"/>
</dbReference>
<dbReference type="InterPro" id="IPR003439">
    <property type="entry name" value="ABC_transporter-like_ATP-bd"/>
</dbReference>
<evidence type="ECO:0000256" key="6">
    <source>
        <dbReference type="ARBA" id="ARBA00022840"/>
    </source>
</evidence>
<comment type="subcellular location">
    <subcellularLocation>
        <location evidence="1">Cell inner membrane</location>
        <topology evidence="1">Peripheral membrane protein</topology>
    </subcellularLocation>
</comment>
<dbReference type="PROSITE" id="PS00211">
    <property type="entry name" value="ABC_TRANSPORTER_1"/>
    <property type="match status" value="1"/>
</dbReference>
<sequence>MSEKTGVPLLALEKLQVSAGDTPLVKGVSLELAAGETLALVGESGSGKTLTAMAAINLTPPGISVRGGRWLEERDLSRLGKRDWQQLHGGAVGVVFQEPMSALNPLHRVGRQIGEALRLHQNLRGRRLRERVLALMTQVRLPRPEQLIDAWPHELSGGQRQRVVIAIAIANRPRLLIADEPTAALDVTVAGEILALLRELSAELGMALLLITHDLNLVRRWADRVCVMHQGRLQESGATREVFDRPVSLYTRELIEAEPSGVPAPLVGNAPVVLSARELSVTFPRPRPLLGRRPPPFVAVAPLSLELRRGETLGIVGESGSGKSTLSQALLRLISAEGEITLGEERLDRLSGSALRARRRHAQVVFQDPFGSLSPRMMVIDIVSEGLRYHRPELSDDEVRKRVTETLAATGIDAAQLARYPHEFSGGQRARIALARALILD</sequence>
<dbReference type="PANTHER" id="PTHR43297">
    <property type="entry name" value="OLIGOPEPTIDE TRANSPORT ATP-BINDING PROTEIN APPD"/>
    <property type="match status" value="1"/>
</dbReference>
<name>A0ABV6G3V1_9GAMM</name>
<comment type="catalytic activity">
    <reaction evidence="9">
        <text>a dipeptide(out) + ATP + H2O = a dipeptide(in) + ADP + phosphate + H(+)</text>
        <dbReference type="Rhea" id="RHEA:23120"/>
        <dbReference type="ChEBI" id="CHEBI:15377"/>
        <dbReference type="ChEBI" id="CHEBI:15378"/>
        <dbReference type="ChEBI" id="CHEBI:30616"/>
        <dbReference type="ChEBI" id="CHEBI:43474"/>
        <dbReference type="ChEBI" id="CHEBI:90799"/>
        <dbReference type="ChEBI" id="CHEBI:456216"/>
        <dbReference type="EC" id="7.4.2.9"/>
    </reaction>
</comment>
<comment type="caution">
    <text evidence="11">The sequence shown here is derived from an EMBL/GenBank/DDBJ whole genome shotgun (WGS) entry which is preliminary data.</text>
</comment>
<dbReference type="PROSITE" id="PS50893">
    <property type="entry name" value="ABC_TRANSPORTER_2"/>
    <property type="match status" value="1"/>
</dbReference>
<keyword evidence="7" id="KW-0472">Membrane</keyword>
<dbReference type="InterPro" id="IPR003593">
    <property type="entry name" value="AAA+_ATPase"/>
</dbReference>
<evidence type="ECO:0000313" key="12">
    <source>
        <dbReference type="Proteomes" id="UP001589814"/>
    </source>
</evidence>
<evidence type="ECO:0000256" key="7">
    <source>
        <dbReference type="ARBA" id="ARBA00023136"/>
    </source>
</evidence>
<accession>A0ABV6G3V1</accession>
<dbReference type="PANTHER" id="PTHR43297:SF2">
    <property type="entry name" value="DIPEPTIDE TRANSPORT ATP-BINDING PROTEIN DPPD"/>
    <property type="match status" value="1"/>
</dbReference>
<dbReference type="SUPFAM" id="SSF52540">
    <property type="entry name" value="P-loop containing nucleoside triphosphate hydrolases"/>
    <property type="match status" value="2"/>
</dbReference>
<comment type="similarity">
    <text evidence="2">Belongs to the ABC transporter superfamily.</text>
</comment>
<evidence type="ECO:0000256" key="3">
    <source>
        <dbReference type="ARBA" id="ARBA00022448"/>
    </source>
</evidence>
<evidence type="ECO:0000256" key="8">
    <source>
        <dbReference type="ARBA" id="ARBA00038852"/>
    </source>
</evidence>
<dbReference type="GO" id="GO:0005524">
    <property type="term" value="F:ATP binding"/>
    <property type="evidence" value="ECO:0007669"/>
    <property type="project" value="UniProtKB-KW"/>
</dbReference>
<evidence type="ECO:0000256" key="9">
    <source>
        <dbReference type="ARBA" id="ARBA00047356"/>
    </source>
</evidence>
<keyword evidence="4" id="KW-1003">Cell membrane</keyword>
<keyword evidence="3" id="KW-0813">Transport</keyword>
<reference evidence="11 12" key="1">
    <citation type="submission" date="2024-09" db="EMBL/GenBank/DDBJ databases">
        <authorList>
            <person name="Sun Q."/>
            <person name="Mori K."/>
        </authorList>
    </citation>
    <scope>NUCLEOTIDE SEQUENCE [LARGE SCALE GENOMIC DNA]</scope>
    <source>
        <strain evidence="11 12">CCM 7415</strain>
    </source>
</reference>
<gene>
    <name evidence="11" type="ORF">ACFFHW_10170</name>
</gene>
<evidence type="ECO:0000256" key="1">
    <source>
        <dbReference type="ARBA" id="ARBA00004417"/>
    </source>
</evidence>
<dbReference type="Proteomes" id="UP001589814">
    <property type="component" value="Unassembled WGS sequence"/>
</dbReference>
<dbReference type="CDD" id="cd03257">
    <property type="entry name" value="ABC_NikE_OppD_transporters"/>
    <property type="match status" value="1"/>
</dbReference>
<evidence type="ECO:0000259" key="10">
    <source>
        <dbReference type="PROSITE" id="PS50893"/>
    </source>
</evidence>
<organism evidence="11 12">
    <name type="scientific">Kushneria aurantia</name>
    <dbReference type="NCBI Taxonomy" id="504092"/>
    <lineage>
        <taxon>Bacteria</taxon>
        <taxon>Pseudomonadati</taxon>
        <taxon>Pseudomonadota</taxon>
        <taxon>Gammaproteobacteria</taxon>
        <taxon>Oceanospirillales</taxon>
        <taxon>Halomonadaceae</taxon>
        <taxon>Kushneria</taxon>
    </lineage>
</organism>
<feature type="domain" description="ABC transporter" evidence="10">
    <location>
        <begin position="10"/>
        <end position="255"/>
    </location>
</feature>
<dbReference type="Pfam" id="PF00005">
    <property type="entry name" value="ABC_tran"/>
    <property type="match status" value="2"/>
</dbReference>
<dbReference type="EC" id="7.4.2.9" evidence="8"/>
<keyword evidence="12" id="KW-1185">Reference proteome</keyword>
<evidence type="ECO:0000256" key="4">
    <source>
        <dbReference type="ARBA" id="ARBA00022475"/>
    </source>
</evidence>
<proteinExistence type="inferred from homology"/>